<proteinExistence type="predicted"/>
<feature type="region of interest" description="Disordered" evidence="7">
    <location>
        <begin position="1"/>
        <end position="30"/>
    </location>
</feature>
<dbReference type="GO" id="GO:0009401">
    <property type="term" value="P:phosphoenolpyruvate-dependent sugar phosphotransferase system"/>
    <property type="evidence" value="ECO:0007669"/>
    <property type="project" value="UniProtKB-KW"/>
</dbReference>
<dbReference type="EMBL" id="RFFI01000013">
    <property type="protein sequence ID" value="RMI13584.1"/>
    <property type="molecule type" value="Genomic_DNA"/>
</dbReference>
<evidence type="ECO:0000313" key="10">
    <source>
        <dbReference type="Proteomes" id="UP000269289"/>
    </source>
</evidence>
<feature type="domain" description="PTS EIIB type-1" evidence="8">
    <location>
        <begin position="34"/>
        <end position="112"/>
    </location>
</feature>
<evidence type="ECO:0000256" key="2">
    <source>
        <dbReference type="ARBA" id="ARBA00022597"/>
    </source>
</evidence>
<dbReference type="Proteomes" id="UP000269289">
    <property type="component" value="Unassembled WGS sequence"/>
</dbReference>
<keyword evidence="1" id="KW-0813">Transport</keyword>
<keyword evidence="2" id="KW-0762">Sugar transport</keyword>
<keyword evidence="10" id="KW-1185">Reference proteome</keyword>
<dbReference type="InterPro" id="IPR018113">
    <property type="entry name" value="PTrfase_EIIB_Cys"/>
</dbReference>
<evidence type="ECO:0000256" key="5">
    <source>
        <dbReference type="ARBA" id="ARBA00022777"/>
    </source>
</evidence>
<dbReference type="GO" id="GO:0016301">
    <property type="term" value="F:kinase activity"/>
    <property type="evidence" value="ECO:0007669"/>
    <property type="project" value="UniProtKB-KW"/>
</dbReference>
<organism evidence="9 10">
    <name type="scientific">Cellulomonas triticagri</name>
    <dbReference type="NCBI Taxonomy" id="2483352"/>
    <lineage>
        <taxon>Bacteria</taxon>
        <taxon>Bacillati</taxon>
        <taxon>Actinomycetota</taxon>
        <taxon>Actinomycetes</taxon>
        <taxon>Micrococcales</taxon>
        <taxon>Cellulomonadaceae</taxon>
        <taxon>Cellulomonas</taxon>
    </lineage>
</organism>
<dbReference type="Pfam" id="PF00367">
    <property type="entry name" value="PTS_EIIB"/>
    <property type="match status" value="1"/>
</dbReference>
<evidence type="ECO:0000313" key="9">
    <source>
        <dbReference type="EMBL" id="RMI13584.1"/>
    </source>
</evidence>
<dbReference type="GO" id="GO:0008982">
    <property type="term" value="F:protein-N(PI)-phosphohistidine-sugar phosphotransferase activity"/>
    <property type="evidence" value="ECO:0007669"/>
    <property type="project" value="InterPro"/>
</dbReference>
<keyword evidence="3" id="KW-0808">Transferase</keyword>
<dbReference type="Gene3D" id="3.30.1360.60">
    <property type="entry name" value="Glucose permease domain IIB"/>
    <property type="match status" value="1"/>
</dbReference>
<evidence type="ECO:0000256" key="6">
    <source>
        <dbReference type="PROSITE-ProRule" id="PRU00421"/>
    </source>
</evidence>
<dbReference type="InterPro" id="IPR001996">
    <property type="entry name" value="PTS_IIB_1"/>
</dbReference>
<sequence>MDRDRGRGAVPRAARGTARGGGGGDVNDPGVSDEEIARALVALVGGVGNIEAVTSCAVRVRFVLRDFGAVDEDGVRGVPGVVMVARQAGQFQVVLGGRAIPVLRAVRGVLGA</sequence>
<dbReference type="PANTHER" id="PTHR30175:SF1">
    <property type="entry name" value="PTS SYSTEM ARBUTIN-, CELLOBIOSE-, AND SALICIN-SPECIFIC EIIBC COMPONENT-RELATED"/>
    <property type="match status" value="1"/>
</dbReference>
<dbReference type="InterPro" id="IPR036878">
    <property type="entry name" value="Glu_permease_IIB"/>
</dbReference>
<reference evidence="9 10" key="1">
    <citation type="submission" date="2018-10" db="EMBL/GenBank/DDBJ databases">
        <title>Isolation, diversity and antifungal activity of actinobacteria from wheat.</title>
        <authorList>
            <person name="Han C."/>
        </authorList>
    </citation>
    <scope>NUCLEOTIDE SEQUENCE [LARGE SCALE GENOMIC DNA]</scope>
    <source>
        <strain evidence="9 10">NEAU-YY56</strain>
    </source>
</reference>
<evidence type="ECO:0000259" key="8">
    <source>
        <dbReference type="PROSITE" id="PS51098"/>
    </source>
</evidence>
<comment type="caution">
    <text evidence="9">The sequence shown here is derived from an EMBL/GenBank/DDBJ whole genome shotgun (WGS) entry which is preliminary data.</text>
</comment>
<keyword evidence="4" id="KW-0598">Phosphotransferase system</keyword>
<gene>
    <name evidence="9" type="ORF">EBM89_03920</name>
</gene>
<keyword evidence="5" id="KW-0418">Kinase</keyword>
<dbReference type="PANTHER" id="PTHR30175">
    <property type="entry name" value="PHOSPHOTRANSFERASE SYSTEM TRANSPORT PROTEIN"/>
    <property type="match status" value="1"/>
</dbReference>
<evidence type="ECO:0000256" key="3">
    <source>
        <dbReference type="ARBA" id="ARBA00022679"/>
    </source>
</evidence>
<name>A0A3M2JKE0_9CELL</name>
<dbReference type="AlphaFoldDB" id="A0A3M2JKE0"/>
<evidence type="ECO:0000256" key="1">
    <source>
        <dbReference type="ARBA" id="ARBA00022448"/>
    </source>
</evidence>
<feature type="compositionally biased region" description="Low complexity" evidence="7">
    <location>
        <begin position="8"/>
        <end position="17"/>
    </location>
</feature>
<feature type="active site" description="Phosphocysteine intermediate; for EIIB activity" evidence="6">
    <location>
        <position position="56"/>
    </location>
</feature>
<dbReference type="SUPFAM" id="SSF55604">
    <property type="entry name" value="Glucose permease domain IIB"/>
    <property type="match status" value="1"/>
</dbReference>
<protein>
    <recommendedName>
        <fullName evidence="8">PTS EIIB type-1 domain-containing protein</fullName>
    </recommendedName>
</protein>
<dbReference type="PROSITE" id="PS51098">
    <property type="entry name" value="PTS_EIIB_TYPE_1"/>
    <property type="match status" value="1"/>
</dbReference>
<evidence type="ECO:0000256" key="4">
    <source>
        <dbReference type="ARBA" id="ARBA00022683"/>
    </source>
</evidence>
<dbReference type="InterPro" id="IPR050558">
    <property type="entry name" value="PTS_Sugar-Specific_Components"/>
</dbReference>
<evidence type="ECO:0000256" key="7">
    <source>
        <dbReference type="SAM" id="MobiDB-lite"/>
    </source>
</evidence>
<accession>A0A3M2JKE0</accession>